<gene>
    <name evidence="1" type="ORF">C7C56_020000</name>
</gene>
<dbReference type="AlphaFoldDB" id="A0A2U2HGL8"/>
<evidence type="ECO:0000313" key="2">
    <source>
        <dbReference type="Proteomes" id="UP000241421"/>
    </source>
</evidence>
<name>A0A2U2HGL8_9BURK</name>
<keyword evidence="2" id="KW-1185">Reference proteome</keyword>
<sequence length="205" mass="23339">MLAKKMKAEVAPFFDQIKSAPLRPLGFGKGYNPAPHPTDTTTVRLTTTNRMKWLIENLDRIEADTRSVVDEELLKIDEGIFGDFAHLTLNLCASDKQIHSDFKNWLRAWRKHTKPVVGGDFATKVRSWASTNLVPYMDLKLFTLLTGKSIRSDRRIALIQPTFNLTERDAHGNRLSKSLPLVFTFETAEIIRHQAESAKRSFQGK</sequence>
<proteinExistence type="predicted"/>
<comment type="caution">
    <text evidence="1">The sequence shown here is derived from an EMBL/GenBank/DDBJ whole genome shotgun (WGS) entry which is preliminary data.</text>
</comment>
<accession>A0A2U2HGL8</accession>
<organism evidence="1 2">
    <name type="scientific">Massilia glaciei</name>
    <dbReference type="NCBI Taxonomy" id="1524097"/>
    <lineage>
        <taxon>Bacteria</taxon>
        <taxon>Pseudomonadati</taxon>
        <taxon>Pseudomonadota</taxon>
        <taxon>Betaproteobacteria</taxon>
        <taxon>Burkholderiales</taxon>
        <taxon>Oxalobacteraceae</taxon>
        <taxon>Telluria group</taxon>
        <taxon>Massilia</taxon>
    </lineage>
</organism>
<reference evidence="1 2" key="1">
    <citation type="submission" date="2018-04" db="EMBL/GenBank/DDBJ databases">
        <title>Massilia violaceinigra sp. nov., a novel purple-pigmented bacterium isolated from Tianshan glacier, Xinjiang, China.</title>
        <authorList>
            <person name="Wang H."/>
        </authorList>
    </citation>
    <scope>NUCLEOTIDE SEQUENCE [LARGE SCALE GENOMIC DNA]</scope>
    <source>
        <strain evidence="1 2">B448-2</strain>
    </source>
</reference>
<dbReference type="Proteomes" id="UP000241421">
    <property type="component" value="Unassembled WGS sequence"/>
</dbReference>
<protein>
    <submittedName>
        <fullName evidence="1">Uncharacterized protein</fullName>
    </submittedName>
</protein>
<evidence type="ECO:0000313" key="1">
    <source>
        <dbReference type="EMBL" id="PWF44022.1"/>
    </source>
</evidence>
<dbReference type="EMBL" id="PXWF02000272">
    <property type="protein sequence ID" value="PWF44022.1"/>
    <property type="molecule type" value="Genomic_DNA"/>
</dbReference>